<dbReference type="InterPro" id="IPR021903">
    <property type="entry name" value="DUF3515"/>
</dbReference>
<keyword evidence="2" id="KW-1185">Reference proteome</keyword>
<organism evidence="1 2">
    <name type="scientific">Nocardiopsis coralli</name>
    <dbReference type="NCBI Taxonomy" id="2772213"/>
    <lineage>
        <taxon>Bacteria</taxon>
        <taxon>Bacillati</taxon>
        <taxon>Actinomycetota</taxon>
        <taxon>Actinomycetes</taxon>
        <taxon>Streptosporangiales</taxon>
        <taxon>Nocardiopsidaceae</taxon>
        <taxon>Nocardiopsis</taxon>
    </lineage>
</organism>
<accession>A0ABR9P8C8</accession>
<name>A0ABR9P8C8_9ACTN</name>
<sequence>MTALGAVLVATGCGPQTVQMSPPETDGTTTEVCSDLVAELPDTLMEAERAEVQPESEAMAAWGDPPISLRCGVPRPNDLQPDSLLEEVNGVAWLPQPEDDPTMFTAVGHEAYVELQVPSGYGAPAEALTTVSDLISEHIPPLPDGSL</sequence>
<evidence type="ECO:0000313" key="1">
    <source>
        <dbReference type="EMBL" id="MBE3000096.1"/>
    </source>
</evidence>
<proteinExistence type="predicted"/>
<dbReference type="EMBL" id="JADBGI010000012">
    <property type="protein sequence ID" value="MBE3000096.1"/>
    <property type="molecule type" value="Genomic_DNA"/>
</dbReference>
<reference evidence="1 2" key="1">
    <citation type="submission" date="2020-09" db="EMBL/GenBank/DDBJ databases">
        <title>Diversity and distribution of actinomycetes associated with coral in the coast of Hainan.</title>
        <authorList>
            <person name="Li F."/>
        </authorList>
    </citation>
    <scope>NUCLEOTIDE SEQUENCE [LARGE SCALE GENOMIC DNA]</scope>
    <source>
        <strain evidence="1 2">HNM0947</strain>
    </source>
</reference>
<protein>
    <submittedName>
        <fullName evidence="1">DUF3515 domain-containing protein</fullName>
    </submittedName>
</protein>
<comment type="caution">
    <text evidence="1">The sequence shown here is derived from an EMBL/GenBank/DDBJ whole genome shotgun (WGS) entry which is preliminary data.</text>
</comment>
<evidence type="ECO:0000313" key="2">
    <source>
        <dbReference type="Proteomes" id="UP000806528"/>
    </source>
</evidence>
<dbReference type="Pfam" id="PF12028">
    <property type="entry name" value="DUF3515"/>
    <property type="match status" value="1"/>
</dbReference>
<gene>
    <name evidence="1" type="ORF">IDM40_15455</name>
</gene>
<dbReference type="Proteomes" id="UP000806528">
    <property type="component" value="Unassembled WGS sequence"/>
</dbReference>